<evidence type="ECO:0008006" key="4">
    <source>
        <dbReference type="Google" id="ProtNLM"/>
    </source>
</evidence>
<dbReference type="AlphaFoldDB" id="M2R3B3"/>
<name>M2R3B3_CERS8</name>
<feature type="transmembrane region" description="Helical" evidence="1">
    <location>
        <begin position="52"/>
        <end position="69"/>
    </location>
</feature>
<sequence length="177" mass="20293">MLTISGIRVGFYVVLFLFSLVLLGLTADRLHYTLHLPAFDPLNDGRDFYDPIVAELLVSSILAMLWSCYSIHNIHRGYEYGLATSFAGEILGLFILFVMWLVGAAIATSFWGALEWCRDFWQCRILTALVAFAWMGWAIVFVLLVMSAMFAIANRAWRDPMHGRYDNRASMFSNRRY</sequence>
<accession>M2R3B3</accession>
<evidence type="ECO:0000256" key="1">
    <source>
        <dbReference type="SAM" id="Phobius"/>
    </source>
</evidence>
<proteinExistence type="predicted"/>
<feature type="transmembrane region" description="Helical" evidence="1">
    <location>
        <begin position="90"/>
        <end position="113"/>
    </location>
</feature>
<keyword evidence="1" id="KW-0812">Transmembrane</keyword>
<keyword evidence="1" id="KW-0472">Membrane</keyword>
<dbReference type="EMBL" id="KB445809">
    <property type="protein sequence ID" value="EMD32732.1"/>
    <property type="molecule type" value="Genomic_DNA"/>
</dbReference>
<feature type="transmembrane region" description="Helical" evidence="1">
    <location>
        <begin position="12"/>
        <end position="32"/>
    </location>
</feature>
<dbReference type="Proteomes" id="UP000016930">
    <property type="component" value="Unassembled WGS sequence"/>
</dbReference>
<gene>
    <name evidence="2" type="ORF">CERSUDRAFT_161217</name>
</gene>
<dbReference type="OrthoDB" id="2501127at2759"/>
<feature type="transmembrane region" description="Helical" evidence="1">
    <location>
        <begin position="125"/>
        <end position="152"/>
    </location>
</feature>
<protein>
    <recommendedName>
        <fullName evidence="4">MARVEL domain-containing protein</fullName>
    </recommendedName>
</protein>
<keyword evidence="3" id="KW-1185">Reference proteome</keyword>
<evidence type="ECO:0000313" key="3">
    <source>
        <dbReference type="Proteomes" id="UP000016930"/>
    </source>
</evidence>
<dbReference type="STRING" id="914234.M2R3B3"/>
<dbReference type="HOGENOM" id="CLU_095057_1_1_1"/>
<evidence type="ECO:0000313" key="2">
    <source>
        <dbReference type="EMBL" id="EMD32732.1"/>
    </source>
</evidence>
<keyword evidence="1" id="KW-1133">Transmembrane helix</keyword>
<reference evidence="2 3" key="1">
    <citation type="journal article" date="2012" name="Proc. Natl. Acad. Sci. U.S.A.">
        <title>Comparative genomics of Ceriporiopsis subvermispora and Phanerochaete chrysosporium provide insight into selective ligninolysis.</title>
        <authorList>
            <person name="Fernandez-Fueyo E."/>
            <person name="Ruiz-Duenas F.J."/>
            <person name="Ferreira P."/>
            <person name="Floudas D."/>
            <person name="Hibbett D.S."/>
            <person name="Canessa P."/>
            <person name="Larrondo L.F."/>
            <person name="James T.Y."/>
            <person name="Seelenfreund D."/>
            <person name="Lobos S."/>
            <person name="Polanco R."/>
            <person name="Tello M."/>
            <person name="Honda Y."/>
            <person name="Watanabe T."/>
            <person name="Watanabe T."/>
            <person name="Ryu J.S."/>
            <person name="Kubicek C.P."/>
            <person name="Schmoll M."/>
            <person name="Gaskell J."/>
            <person name="Hammel K.E."/>
            <person name="St John F.J."/>
            <person name="Vanden Wymelenberg A."/>
            <person name="Sabat G."/>
            <person name="Splinter BonDurant S."/>
            <person name="Syed K."/>
            <person name="Yadav J.S."/>
            <person name="Doddapaneni H."/>
            <person name="Subramanian V."/>
            <person name="Lavin J.L."/>
            <person name="Oguiza J.A."/>
            <person name="Perez G."/>
            <person name="Pisabarro A.G."/>
            <person name="Ramirez L."/>
            <person name="Santoyo F."/>
            <person name="Master E."/>
            <person name="Coutinho P.M."/>
            <person name="Henrissat B."/>
            <person name="Lombard V."/>
            <person name="Magnuson J.K."/>
            <person name="Kuees U."/>
            <person name="Hori C."/>
            <person name="Igarashi K."/>
            <person name="Samejima M."/>
            <person name="Held B.W."/>
            <person name="Barry K.W."/>
            <person name="LaButti K.M."/>
            <person name="Lapidus A."/>
            <person name="Lindquist E.A."/>
            <person name="Lucas S.M."/>
            <person name="Riley R."/>
            <person name="Salamov A.A."/>
            <person name="Hoffmeister D."/>
            <person name="Schwenk D."/>
            <person name="Hadar Y."/>
            <person name="Yarden O."/>
            <person name="de Vries R.P."/>
            <person name="Wiebenga A."/>
            <person name="Stenlid J."/>
            <person name="Eastwood D."/>
            <person name="Grigoriev I.V."/>
            <person name="Berka R.M."/>
            <person name="Blanchette R.A."/>
            <person name="Kersten P."/>
            <person name="Martinez A.T."/>
            <person name="Vicuna R."/>
            <person name="Cullen D."/>
        </authorList>
    </citation>
    <scope>NUCLEOTIDE SEQUENCE [LARGE SCALE GENOMIC DNA]</scope>
    <source>
        <strain evidence="2 3">B</strain>
    </source>
</reference>
<organism evidence="2 3">
    <name type="scientific">Ceriporiopsis subvermispora (strain B)</name>
    <name type="common">White-rot fungus</name>
    <name type="synonym">Gelatoporia subvermispora</name>
    <dbReference type="NCBI Taxonomy" id="914234"/>
    <lineage>
        <taxon>Eukaryota</taxon>
        <taxon>Fungi</taxon>
        <taxon>Dikarya</taxon>
        <taxon>Basidiomycota</taxon>
        <taxon>Agaricomycotina</taxon>
        <taxon>Agaricomycetes</taxon>
        <taxon>Polyporales</taxon>
        <taxon>Gelatoporiaceae</taxon>
        <taxon>Gelatoporia</taxon>
    </lineage>
</organism>